<dbReference type="SUPFAM" id="SSF55961">
    <property type="entry name" value="Bet v1-like"/>
    <property type="match status" value="1"/>
</dbReference>
<dbReference type="SMART" id="SM00389">
    <property type="entry name" value="HOX"/>
    <property type="match status" value="1"/>
</dbReference>
<dbReference type="SMART" id="SM00234">
    <property type="entry name" value="START"/>
    <property type="match status" value="1"/>
</dbReference>
<dbReference type="Gene3D" id="1.10.10.60">
    <property type="entry name" value="Homeodomain-like"/>
    <property type="match status" value="1"/>
</dbReference>
<keyword evidence="7 10" id="KW-0371">Homeobox</keyword>
<evidence type="ECO:0000256" key="3">
    <source>
        <dbReference type="ARBA" id="ARBA00022782"/>
    </source>
</evidence>
<dbReference type="Pfam" id="PF00046">
    <property type="entry name" value="Homeodomain"/>
    <property type="match status" value="1"/>
</dbReference>
<dbReference type="GO" id="GO:0030154">
    <property type="term" value="P:cell differentiation"/>
    <property type="evidence" value="ECO:0007669"/>
    <property type="project" value="UniProtKB-KW"/>
</dbReference>
<dbReference type="GO" id="GO:0003677">
    <property type="term" value="F:DNA binding"/>
    <property type="evidence" value="ECO:0007669"/>
    <property type="project" value="UniProtKB-UniRule"/>
</dbReference>
<keyword evidence="16" id="KW-1185">Reference proteome</keyword>
<dbReference type="InterPro" id="IPR009057">
    <property type="entry name" value="Homeodomain-like_sf"/>
</dbReference>
<dbReference type="SUPFAM" id="SSF46689">
    <property type="entry name" value="Homeodomain-like"/>
    <property type="match status" value="1"/>
</dbReference>
<evidence type="ECO:0000256" key="12">
    <source>
        <dbReference type="SAM" id="MobiDB-lite"/>
    </source>
</evidence>
<dbReference type="InterPro" id="IPR002913">
    <property type="entry name" value="START_lipid-bd_dom"/>
</dbReference>
<feature type="domain" description="Homeobox" evidence="13">
    <location>
        <begin position="16"/>
        <end position="80"/>
    </location>
</feature>
<evidence type="ECO:0000256" key="10">
    <source>
        <dbReference type="PROSITE-ProRule" id="PRU00108"/>
    </source>
</evidence>
<feature type="region of interest" description="Disordered" evidence="12">
    <location>
        <begin position="133"/>
        <end position="154"/>
    </location>
</feature>
<dbReference type="Pfam" id="PF01852">
    <property type="entry name" value="START"/>
    <property type="match status" value="1"/>
</dbReference>
<feature type="DNA-binding region" description="Homeobox" evidence="10">
    <location>
        <begin position="18"/>
        <end position="81"/>
    </location>
</feature>
<dbReference type="PROSITE" id="PS50848">
    <property type="entry name" value="START"/>
    <property type="match status" value="1"/>
</dbReference>
<dbReference type="AlphaFoldDB" id="A0A2Z6ZZH2"/>
<evidence type="ECO:0000256" key="2">
    <source>
        <dbReference type="ARBA" id="ARBA00010338"/>
    </source>
</evidence>
<dbReference type="EMBL" id="KV020318">
    <property type="protein sequence ID" value="KZV14626.1"/>
    <property type="molecule type" value="Genomic_DNA"/>
</dbReference>
<protein>
    <submittedName>
        <fullName evidence="15">Homeobox-leucine zipper protein REVOLUTA</fullName>
    </submittedName>
</protein>
<evidence type="ECO:0000256" key="7">
    <source>
        <dbReference type="ARBA" id="ARBA00023155"/>
    </source>
</evidence>
<evidence type="ECO:0000256" key="6">
    <source>
        <dbReference type="ARBA" id="ARBA00023125"/>
    </source>
</evidence>
<evidence type="ECO:0000256" key="8">
    <source>
        <dbReference type="ARBA" id="ARBA00023163"/>
    </source>
</evidence>
<dbReference type="PROSITE" id="PS50071">
    <property type="entry name" value="HOMEOBOX_2"/>
    <property type="match status" value="1"/>
</dbReference>
<dbReference type="InterPro" id="IPR044830">
    <property type="entry name" value="HD-Zip_III"/>
</dbReference>
<evidence type="ECO:0000313" key="15">
    <source>
        <dbReference type="EMBL" id="KZV14626.1"/>
    </source>
</evidence>
<sequence length="787" mass="87884">MARTDNHVAAGRRGREEGHEKHIRYTDEQIRVLERAFSECSNPDRSQREQLKHQHPILNGIDNKQLKIWFQNHRSREKQKKEHGVILAENTKLQLAMKLLREDNNVLLKRVAELVRETDCLRSQILTSQITTVNMTKQASEPQPHSPQRSGDADDDKGVLVLAAEARNEFLAKATGTAIEWVPFPVQELKGKISVGGVYVSYRGVGVAARACVLVPFEPLKVIEILKDTPSWSRKCRKQDVLAVYQANNCGTVELVYTQYYAPTTLACARDLWTLRYTSILEDGTFVVCEKSINAGSNVLSSTAAPEFVRAKMLASGYLIYPCEGGSIVNLVVHLDLEVSSVPEVVRPLYESSELIAKDMIFPALQCIEQLAREATSGKTNSHPVESVFVRSFCQKLSRGFNDAVNGFNEDGWQLMNMDAPENSIISMKRTNGLGIDTKYDGVICVKTTVLLQNIFPAKLVGLLKDHRSTWMDFNFDDKLEEIIRAPYFAFPGVNTHNLLDKAVPLGHTHQGEEVLEVIQFESFANLHDNGSSVELYHLQVVNGMESMGNSCFGASSEFIFAPIDKTLSNEAVLLSSGFRVLSVGSKRVCSNPSLSSIKLFSAVNNPCSMMILAFQFPFETRFEEDVRSIALEYIQHVISSVKNIVQGVIPSGSNPERFLGVELCDFRRLSTCSFFELVQTHPSAILCFSFASVPMCLYANQAAVDMLETGLHNLQTFALDQILDVSIMYSVIPTILEQGYAALPHRCCRSTMDRRISYEQGVAWRVEGLDGSCHCFAAAFINWSFD</sequence>
<comment type="similarity">
    <text evidence="2">Belongs to the HD-ZIP homeobox family. Class III subfamily.</text>
</comment>
<dbReference type="PANTHER" id="PTHR45950:SF10">
    <property type="entry name" value="HOMEOBOX-LEUCINE ZIPPER PROTEIN REVOLUTA"/>
    <property type="match status" value="1"/>
</dbReference>
<dbReference type="GO" id="GO:0003700">
    <property type="term" value="F:DNA-binding transcription factor activity"/>
    <property type="evidence" value="ECO:0007669"/>
    <property type="project" value="InterPro"/>
</dbReference>
<keyword evidence="5" id="KW-0175">Coiled coil</keyword>
<feature type="compositionally biased region" description="Polar residues" evidence="12">
    <location>
        <begin position="133"/>
        <end position="149"/>
    </location>
</feature>
<evidence type="ECO:0000256" key="1">
    <source>
        <dbReference type="ARBA" id="ARBA00004123"/>
    </source>
</evidence>
<name>A0A2Z6ZZH2_9LAMI</name>
<keyword evidence="6 10" id="KW-0238">DNA-binding</keyword>
<keyword evidence="3" id="KW-0221">Differentiation</keyword>
<dbReference type="InterPro" id="IPR001356">
    <property type="entry name" value="HD"/>
</dbReference>
<organism evidence="15 16">
    <name type="scientific">Dorcoceras hygrometricum</name>
    <dbReference type="NCBI Taxonomy" id="472368"/>
    <lineage>
        <taxon>Eukaryota</taxon>
        <taxon>Viridiplantae</taxon>
        <taxon>Streptophyta</taxon>
        <taxon>Embryophyta</taxon>
        <taxon>Tracheophyta</taxon>
        <taxon>Spermatophyta</taxon>
        <taxon>Magnoliopsida</taxon>
        <taxon>eudicotyledons</taxon>
        <taxon>Gunneridae</taxon>
        <taxon>Pentapetalae</taxon>
        <taxon>asterids</taxon>
        <taxon>lamiids</taxon>
        <taxon>Lamiales</taxon>
        <taxon>Gesneriaceae</taxon>
        <taxon>Didymocarpoideae</taxon>
        <taxon>Trichosporeae</taxon>
        <taxon>Loxocarpinae</taxon>
        <taxon>Dorcoceras</taxon>
    </lineage>
</organism>
<keyword evidence="8" id="KW-0804">Transcription</keyword>
<comment type="subcellular location">
    <subcellularLocation>
        <location evidence="1 10 11">Nucleus</location>
    </subcellularLocation>
</comment>
<dbReference type="GO" id="GO:0005634">
    <property type="term" value="C:nucleus"/>
    <property type="evidence" value="ECO:0007669"/>
    <property type="project" value="UniProtKB-SubCell"/>
</dbReference>
<evidence type="ECO:0000313" key="16">
    <source>
        <dbReference type="Proteomes" id="UP000250235"/>
    </source>
</evidence>
<accession>A0A2Z6ZZH2</accession>
<keyword evidence="4" id="KW-0805">Transcription regulation</keyword>
<evidence type="ECO:0000259" key="14">
    <source>
        <dbReference type="PROSITE" id="PS50848"/>
    </source>
</evidence>
<evidence type="ECO:0000256" key="4">
    <source>
        <dbReference type="ARBA" id="ARBA00023015"/>
    </source>
</evidence>
<evidence type="ECO:0000259" key="13">
    <source>
        <dbReference type="PROSITE" id="PS50071"/>
    </source>
</evidence>
<dbReference type="OrthoDB" id="6159439at2759"/>
<evidence type="ECO:0000256" key="11">
    <source>
        <dbReference type="RuleBase" id="RU000682"/>
    </source>
</evidence>
<dbReference type="GO" id="GO:0008289">
    <property type="term" value="F:lipid binding"/>
    <property type="evidence" value="ECO:0007669"/>
    <property type="project" value="InterPro"/>
</dbReference>
<evidence type="ECO:0000256" key="5">
    <source>
        <dbReference type="ARBA" id="ARBA00023054"/>
    </source>
</evidence>
<proteinExistence type="inferred from homology"/>
<dbReference type="PANTHER" id="PTHR45950">
    <property type="entry name" value="HOMEOBOX-LEUCINE ZIPPER PROTEIN ATHB-14"/>
    <property type="match status" value="1"/>
</dbReference>
<dbReference type="InterPro" id="IPR023393">
    <property type="entry name" value="START-like_dom_sf"/>
</dbReference>
<keyword evidence="9 10" id="KW-0539">Nucleus</keyword>
<evidence type="ECO:0000256" key="9">
    <source>
        <dbReference type="ARBA" id="ARBA00023242"/>
    </source>
</evidence>
<feature type="region of interest" description="Disordered" evidence="12">
    <location>
        <begin position="1"/>
        <end position="21"/>
    </location>
</feature>
<dbReference type="Pfam" id="PF08670">
    <property type="entry name" value="MEKHLA"/>
    <property type="match status" value="1"/>
</dbReference>
<dbReference type="Proteomes" id="UP000250235">
    <property type="component" value="Unassembled WGS sequence"/>
</dbReference>
<dbReference type="Gene3D" id="3.30.530.20">
    <property type="match status" value="1"/>
</dbReference>
<dbReference type="InterPro" id="IPR013978">
    <property type="entry name" value="MEKHLA"/>
</dbReference>
<gene>
    <name evidence="15" type="ORF">F511_42263</name>
</gene>
<feature type="domain" description="START" evidence="14">
    <location>
        <begin position="152"/>
        <end position="380"/>
    </location>
</feature>
<reference evidence="15 16" key="1">
    <citation type="journal article" date="2015" name="Proc. Natl. Acad. Sci. U.S.A.">
        <title>The resurrection genome of Boea hygrometrica: A blueprint for survival of dehydration.</title>
        <authorList>
            <person name="Xiao L."/>
            <person name="Yang G."/>
            <person name="Zhang L."/>
            <person name="Yang X."/>
            <person name="Zhao S."/>
            <person name="Ji Z."/>
            <person name="Zhou Q."/>
            <person name="Hu M."/>
            <person name="Wang Y."/>
            <person name="Chen M."/>
            <person name="Xu Y."/>
            <person name="Jin H."/>
            <person name="Xiao X."/>
            <person name="Hu G."/>
            <person name="Bao F."/>
            <person name="Hu Y."/>
            <person name="Wan P."/>
            <person name="Li L."/>
            <person name="Deng X."/>
            <person name="Kuang T."/>
            <person name="Xiang C."/>
            <person name="Zhu J.K."/>
            <person name="Oliver M.J."/>
            <person name="He Y."/>
        </authorList>
    </citation>
    <scope>NUCLEOTIDE SEQUENCE [LARGE SCALE GENOMIC DNA]</scope>
    <source>
        <strain evidence="16">cv. XS01</strain>
    </source>
</reference>
<dbReference type="CDD" id="cd00086">
    <property type="entry name" value="homeodomain"/>
    <property type="match status" value="1"/>
</dbReference>